<dbReference type="CDD" id="cd16432">
    <property type="entry name" value="CheB_Rec"/>
    <property type="match status" value="1"/>
</dbReference>
<comment type="function">
    <text evidence="5">Involved in chemotaxis. Part of a chemotaxis signal transduction system that modulates chemotaxis in response to various stimuli. Catalyzes the demethylation of specific methylglutamate residues introduced into the chemoreceptors (methyl-accepting chemotaxis proteins or MCP) by CheR. Also mediates the irreversible deamidation of specific glutamine residues to glutamic acid.</text>
</comment>
<name>A0A0A0EC71_9RHOB</name>
<evidence type="ECO:0000259" key="9">
    <source>
        <dbReference type="PROSITE" id="PS50122"/>
    </source>
</evidence>
<feature type="active site" evidence="5 6">
    <location>
        <position position="171"/>
    </location>
</feature>
<keyword evidence="3 5" id="KW-0378">Hydrolase</keyword>
<dbReference type="AlphaFoldDB" id="A0A0A0EC71"/>
<feature type="modified residue" description="4-aspartylphosphate" evidence="5 7">
    <location>
        <position position="61"/>
    </location>
</feature>
<dbReference type="RefSeq" id="WP_043751719.1">
    <property type="nucleotide sequence ID" value="NZ_AQQX01000008.1"/>
</dbReference>
<dbReference type="Pfam" id="PF00072">
    <property type="entry name" value="Response_reg"/>
    <property type="match status" value="1"/>
</dbReference>
<evidence type="ECO:0000256" key="6">
    <source>
        <dbReference type="PROSITE-ProRule" id="PRU00050"/>
    </source>
</evidence>
<dbReference type="GO" id="GO:0005737">
    <property type="term" value="C:cytoplasm"/>
    <property type="evidence" value="ECO:0007669"/>
    <property type="project" value="UniProtKB-SubCell"/>
</dbReference>
<sequence>MVASEAGPIKVLLVDDSPALLRLLSLGLSRHPDIQIVGTALDPYDAREKIKQLNPDVITLDVEMPRMNGLDFLERIMRLRPMSVVMLSSITQEGSQAAVRALSLGAVDVQVKPADGIDTQFIQSMARRLLTAARSNRCKATRRPGLKIDPEKFVPAKLDRWNGKLALVGASTGGVAAIETLLSAMPENCPPMVIAQHMPSSFLVSFVDRLNEKCPVKVFLARDGLQVLPGTVCLAPGGDVHTGVVRRGANFYCTEIRGPKRNGHYPSVDELFLSATDFADRVIAVILTGLGRDGAEGMAQLQKNGARTIGQDEASSVVFGMPRAAAELGCVDRQLPLREIANETCRLAGAAEQIARA</sequence>
<dbReference type="Proteomes" id="UP000030004">
    <property type="component" value="Unassembled WGS sequence"/>
</dbReference>
<comment type="catalytic activity">
    <reaction evidence="4 5">
        <text>[protein]-L-glutamate 5-O-methyl ester + H2O = L-glutamyl-[protein] + methanol + H(+)</text>
        <dbReference type="Rhea" id="RHEA:23236"/>
        <dbReference type="Rhea" id="RHEA-COMP:10208"/>
        <dbReference type="Rhea" id="RHEA-COMP:10311"/>
        <dbReference type="ChEBI" id="CHEBI:15377"/>
        <dbReference type="ChEBI" id="CHEBI:15378"/>
        <dbReference type="ChEBI" id="CHEBI:17790"/>
        <dbReference type="ChEBI" id="CHEBI:29973"/>
        <dbReference type="ChEBI" id="CHEBI:82795"/>
        <dbReference type="EC" id="3.1.1.61"/>
    </reaction>
</comment>
<comment type="domain">
    <text evidence="5">Contains a C-terminal catalytic domain, and an N-terminal region which modulates catalytic activity.</text>
</comment>
<dbReference type="InterPro" id="IPR011006">
    <property type="entry name" value="CheY-like_superfamily"/>
</dbReference>
<reference evidence="10 11" key="1">
    <citation type="journal article" date="2015" name="Antonie Van Leeuwenhoek">
        <title>Pseudooceanicola atlanticus gen. nov. sp. nov., isolated from surface seawater of the Atlantic Ocean and reclassification of Oceanicola batsensis, Oceanicola marinus, Oceanicola nitratireducens, Oceanicola nanhaiensis, Oceanicola antarcticus and Oceanicola flagellatus, as Pseudooceanicola batsensis comb. nov., Pseudooceanicola marinus comb. nov., Pseudooceanicola nitratireducens comb. nov., Pseudooceanicola nanhaiensis comb. nov., Pseudooceanicola antarcticus comb. nov., and Pseudooceanicola flagellatus comb. nov.</title>
        <authorList>
            <person name="Lai Q."/>
            <person name="Li G."/>
            <person name="Liu X."/>
            <person name="Du Y."/>
            <person name="Sun F."/>
            <person name="Shao Z."/>
        </authorList>
    </citation>
    <scope>NUCLEOTIDE SEQUENCE [LARGE SCALE GENOMIC DNA]</scope>
    <source>
        <strain evidence="10 11">22II-s11g</strain>
    </source>
</reference>
<dbReference type="InterPro" id="IPR000673">
    <property type="entry name" value="Sig_transdc_resp-reg_Me-estase"/>
</dbReference>
<feature type="active site" evidence="5 6">
    <location>
        <position position="293"/>
    </location>
</feature>
<dbReference type="SMART" id="SM00448">
    <property type="entry name" value="REC"/>
    <property type="match status" value="1"/>
</dbReference>
<dbReference type="PANTHER" id="PTHR42872:SF6">
    <property type="entry name" value="PROTEIN-GLUTAMATE METHYLESTERASE_PROTEIN-GLUTAMINE GLUTAMINASE"/>
    <property type="match status" value="1"/>
</dbReference>
<dbReference type="SUPFAM" id="SSF52738">
    <property type="entry name" value="Methylesterase CheB, C-terminal domain"/>
    <property type="match status" value="1"/>
</dbReference>
<feature type="domain" description="Response regulatory" evidence="8">
    <location>
        <begin position="10"/>
        <end position="127"/>
    </location>
</feature>
<evidence type="ECO:0000256" key="5">
    <source>
        <dbReference type="HAMAP-Rule" id="MF_00099"/>
    </source>
</evidence>
<evidence type="ECO:0000256" key="1">
    <source>
        <dbReference type="ARBA" id="ARBA00022490"/>
    </source>
</evidence>
<dbReference type="Pfam" id="PF01339">
    <property type="entry name" value="CheB_methylest"/>
    <property type="match status" value="1"/>
</dbReference>
<keyword evidence="1 5" id="KW-0963">Cytoplasm</keyword>
<dbReference type="GO" id="GO:0050568">
    <property type="term" value="F:protein-glutamine glutaminase activity"/>
    <property type="evidence" value="ECO:0007669"/>
    <property type="project" value="UniProtKB-UniRule"/>
</dbReference>
<dbReference type="InterPro" id="IPR035909">
    <property type="entry name" value="CheB_C"/>
</dbReference>
<dbReference type="EC" id="3.5.1.44" evidence="5"/>
<dbReference type="Gene3D" id="3.40.50.180">
    <property type="entry name" value="Methylesterase CheB, C-terminal domain"/>
    <property type="match status" value="1"/>
</dbReference>
<dbReference type="InterPro" id="IPR008248">
    <property type="entry name" value="CheB-like"/>
</dbReference>
<dbReference type="Gene3D" id="3.40.50.2300">
    <property type="match status" value="1"/>
</dbReference>
<evidence type="ECO:0000256" key="2">
    <source>
        <dbReference type="ARBA" id="ARBA00022500"/>
    </source>
</evidence>
<organism evidence="10 11">
    <name type="scientific">Pseudooceanicola atlanticus</name>
    <dbReference type="NCBI Taxonomy" id="1461694"/>
    <lineage>
        <taxon>Bacteria</taxon>
        <taxon>Pseudomonadati</taxon>
        <taxon>Pseudomonadota</taxon>
        <taxon>Alphaproteobacteria</taxon>
        <taxon>Rhodobacterales</taxon>
        <taxon>Paracoccaceae</taxon>
        <taxon>Pseudooceanicola</taxon>
    </lineage>
</organism>
<proteinExistence type="inferred from homology"/>
<dbReference type="NCBIfam" id="NF001965">
    <property type="entry name" value="PRK00742.1"/>
    <property type="match status" value="1"/>
</dbReference>
<dbReference type="OrthoDB" id="9793421at2"/>
<evidence type="ECO:0000256" key="7">
    <source>
        <dbReference type="PROSITE-ProRule" id="PRU00169"/>
    </source>
</evidence>
<keyword evidence="11" id="KW-1185">Reference proteome</keyword>
<evidence type="ECO:0000313" key="11">
    <source>
        <dbReference type="Proteomes" id="UP000030004"/>
    </source>
</evidence>
<comment type="caution">
    <text evidence="10">The sequence shown here is derived from an EMBL/GenBank/DDBJ whole genome shotgun (WGS) entry which is preliminary data.</text>
</comment>
<comment type="subcellular location">
    <subcellularLocation>
        <location evidence="5">Cytoplasm</location>
    </subcellularLocation>
</comment>
<dbReference type="PROSITE" id="PS50110">
    <property type="entry name" value="RESPONSE_REGULATORY"/>
    <property type="match status" value="1"/>
</dbReference>
<feature type="active site" evidence="5 6">
    <location>
        <position position="197"/>
    </location>
</feature>
<dbReference type="GO" id="GO:0000156">
    <property type="term" value="F:phosphorelay response regulator activity"/>
    <property type="evidence" value="ECO:0007669"/>
    <property type="project" value="InterPro"/>
</dbReference>
<gene>
    <name evidence="5" type="primary">cheB</name>
    <name evidence="10" type="ORF">ATO9_16740</name>
</gene>
<feature type="domain" description="CheB-type methylesterase" evidence="9">
    <location>
        <begin position="164"/>
        <end position="341"/>
    </location>
</feature>
<dbReference type="GO" id="GO:0008984">
    <property type="term" value="F:protein-glutamate methylesterase activity"/>
    <property type="evidence" value="ECO:0007669"/>
    <property type="project" value="UniProtKB-UniRule"/>
</dbReference>
<comment type="PTM">
    <text evidence="5">Phosphorylated by CheA. Phosphorylation of the N-terminal regulatory domain activates the methylesterase activity.</text>
</comment>
<dbReference type="InterPro" id="IPR001789">
    <property type="entry name" value="Sig_transdc_resp-reg_receiver"/>
</dbReference>
<comment type="similarity">
    <text evidence="5">Belongs to the CheB family.</text>
</comment>
<dbReference type="eggNOG" id="COG2201">
    <property type="taxonomic scope" value="Bacteria"/>
</dbReference>
<comment type="catalytic activity">
    <reaction evidence="5">
        <text>L-glutaminyl-[protein] + H2O = L-glutamyl-[protein] + NH4(+)</text>
        <dbReference type="Rhea" id="RHEA:16441"/>
        <dbReference type="Rhea" id="RHEA-COMP:10207"/>
        <dbReference type="Rhea" id="RHEA-COMP:10208"/>
        <dbReference type="ChEBI" id="CHEBI:15377"/>
        <dbReference type="ChEBI" id="CHEBI:28938"/>
        <dbReference type="ChEBI" id="CHEBI:29973"/>
        <dbReference type="ChEBI" id="CHEBI:30011"/>
        <dbReference type="EC" id="3.5.1.44"/>
    </reaction>
</comment>
<dbReference type="STRING" id="1461694.ATO9_16740"/>
<dbReference type="SUPFAM" id="SSF52172">
    <property type="entry name" value="CheY-like"/>
    <property type="match status" value="1"/>
</dbReference>
<evidence type="ECO:0000256" key="4">
    <source>
        <dbReference type="ARBA" id="ARBA00048267"/>
    </source>
</evidence>
<evidence type="ECO:0000256" key="3">
    <source>
        <dbReference type="ARBA" id="ARBA00022801"/>
    </source>
</evidence>
<dbReference type="EC" id="3.1.1.61" evidence="5"/>
<dbReference type="HAMAP" id="MF_00099">
    <property type="entry name" value="CheB_chemtxs"/>
    <property type="match status" value="1"/>
</dbReference>
<dbReference type="EMBL" id="AQQX01000008">
    <property type="protein sequence ID" value="KGM47713.1"/>
    <property type="molecule type" value="Genomic_DNA"/>
</dbReference>
<evidence type="ECO:0000313" key="10">
    <source>
        <dbReference type="EMBL" id="KGM47713.1"/>
    </source>
</evidence>
<protein>
    <recommendedName>
        <fullName evidence="5">Protein-glutamate methylesterase/protein-glutamine glutaminase</fullName>
        <ecNumber evidence="5">3.1.1.61</ecNumber>
        <ecNumber evidence="5">3.5.1.44</ecNumber>
    </recommendedName>
</protein>
<accession>A0A0A0EC71</accession>
<dbReference type="GO" id="GO:0006935">
    <property type="term" value="P:chemotaxis"/>
    <property type="evidence" value="ECO:0007669"/>
    <property type="project" value="UniProtKB-UniRule"/>
</dbReference>
<dbReference type="PANTHER" id="PTHR42872">
    <property type="entry name" value="PROTEIN-GLUTAMATE METHYLESTERASE/PROTEIN-GLUTAMINE GLUTAMINASE"/>
    <property type="match status" value="1"/>
</dbReference>
<keyword evidence="5 7" id="KW-0597">Phosphoprotein</keyword>
<dbReference type="PROSITE" id="PS50122">
    <property type="entry name" value="CHEB"/>
    <property type="match status" value="1"/>
</dbReference>
<keyword evidence="2 5" id="KW-0145">Chemotaxis</keyword>
<dbReference type="PIRSF" id="PIRSF000876">
    <property type="entry name" value="RR_chemtxs_CheB"/>
    <property type="match status" value="1"/>
</dbReference>
<evidence type="ECO:0000259" key="8">
    <source>
        <dbReference type="PROSITE" id="PS50110"/>
    </source>
</evidence>
<dbReference type="CDD" id="cd17541">
    <property type="entry name" value="REC_CheB-like"/>
    <property type="match status" value="1"/>
</dbReference>